<dbReference type="Proteomes" id="UP001172155">
    <property type="component" value="Unassembled WGS sequence"/>
</dbReference>
<feature type="region of interest" description="Disordered" evidence="1">
    <location>
        <begin position="54"/>
        <end position="85"/>
    </location>
</feature>
<evidence type="ECO:0000256" key="1">
    <source>
        <dbReference type="SAM" id="MobiDB-lite"/>
    </source>
</evidence>
<comment type="caution">
    <text evidence="2">The sequence shown here is derived from an EMBL/GenBank/DDBJ whole genome shotgun (WGS) entry which is preliminary data.</text>
</comment>
<reference evidence="2" key="1">
    <citation type="submission" date="2023-06" db="EMBL/GenBank/DDBJ databases">
        <title>Genome-scale phylogeny and comparative genomics of the fungal order Sordariales.</title>
        <authorList>
            <consortium name="Lawrence Berkeley National Laboratory"/>
            <person name="Hensen N."/>
            <person name="Bonometti L."/>
            <person name="Westerberg I."/>
            <person name="Brannstrom I.O."/>
            <person name="Guillou S."/>
            <person name="Cros-Aarteil S."/>
            <person name="Calhoun S."/>
            <person name="Haridas S."/>
            <person name="Kuo A."/>
            <person name="Mondo S."/>
            <person name="Pangilinan J."/>
            <person name="Riley R."/>
            <person name="LaButti K."/>
            <person name="Andreopoulos B."/>
            <person name="Lipzen A."/>
            <person name="Chen C."/>
            <person name="Yanf M."/>
            <person name="Daum C."/>
            <person name="Ng V."/>
            <person name="Clum A."/>
            <person name="Steindorff A."/>
            <person name="Ohm R."/>
            <person name="Martin F."/>
            <person name="Silar P."/>
            <person name="Natvig D."/>
            <person name="Lalanne C."/>
            <person name="Gautier V."/>
            <person name="Ament-velasquez S.L."/>
            <person name="Kruys A."/>
            <person name="Hutchinson M.I."/>
            <person name="Powell A.J."/>
            <person name="Barry K."/>
            <person name="Miller A.N."/>
            <person name="Grigoriev I.V."/>
            <person name="Debuchy R."/>
            <person name="Gladieux P."/>
            <person name="Thoren M.H."/>
            <person name="Johannesson H."/>
        </authorList>
    </citation>
    <scope>NUCLEOTIDE SEQUENCE</scope>
    <source>
        <strain evidence="2">SMH3187-1</strain>
    </source>
</reference>
<proteinExistence type="predicted"/>
<evidence type="ECO:0000313" key="2">
    <source>
        <dbReference type="EMBL" id="KAK0754883.1"/>
    </source>
</evidence>
<feature type="region of interest" description="Disordered" evidence="1">
    <location>
        <begin position="1"/>
        <end position="22"/>
    </location>
</feature>
<protein>
    <submittedName>
        <fullName evidence="2">Uncharacterized protein</fullName>
    </submittedName>
</protein>
<name>A0AA40FBS6_9PEZI</name>
<dbReference type="EMBL" id="JAUKUD010000001">
    <property type="protein sequence ID" value="KAK0754883.1"/>
    <property type="molecule type" value="Genomic_DNA"/>
</dbReference>
<organism evidence="2 3">
    <name type="scientific">Schizothecium vesticola</name>
    <dbReference type="NCBI Taxonomy" id="314040"/>
    <lineage>
        <taxon>Eukaryota</taxon>
        <taxon>Fungi</taxon>
        <taxon>Dikarya</taxon>
        <taxon>Ascomycota</taxon>
        <taxon>Pezizomycotina</taxon>
        <taxon>Sordariomycetes</taxon>
        <taxon>Sordariomycetidae</taxon>
        <taxon>Sordariales</taxon>
        <taxon>Schizotheciaceae</taxon>
        <taxon>Schizothecium</taxon>
    </lineage>
</organism>
<keyword evidence="3" id="KW-1185">Reference proteome</keyword>
<accession>A0AA40FBS6</accession>
<gene>
    <name evidence="2" type="ORF">B0T18DRAFT_400218</name>
</gene>
<sequence>MKVPLTKHLPRPASESRTWFKGGGSRANLLIGPLRSGPIRHAQLGSWDGNAIRQRQHHRLPSSPLPRAQHVAPTQPRANPPSPLLMTDRCCASFISAPPAGGG</sequence>
<dbReference type="AlphaFoldDB" id="A0AA40FBS6"/>
<evidence type="ECO:0000313" key="3">
    <source>
        <dbReference type="Proteomes" id="UP001172155"/>
    </source>
</evidence>